<evidence type="ECO:0000256" key="9">
    <source>
        <dbReference type="ARBA" id="ARBA00023242"/>
    </source>
</evidence>
<dbReference type="PANTHER" id="PTHR37457">
    <property type="entry name" value="TRNA SELENOCYSTEINE 1-ASSOCIATED PROTEIN 1-RELATED"/>
    <property type="match status" value="1"/>
</dbReference>
<name>A0A8B9KE71_ASTMX</name>
<dbReference type="KEGG" id="amex:103034065"/>
<reference evidence="14 17" key="1">
    <citation type="submission" date="2021-07" db="EMBL/GenBank/DDBJ databases">
        <authorList>
            <person name="Imarazene B."/>
            <person name="Zahm M."/>
            <person name="Klopp C."/>
            <person name="Cabau C."/>
            <person name="Beille S."/>
            <person name="Jouanno E."/>
            <person name="Castinel A."/>
            <person name="Lluch J."/>
            <person name="Gil L."/>
            <person name="Kuchtly C."/>
            <person name="Lopez Roques C."/>
            <person name="Donnadieu C."/>
            <person name="Parrinello H."/>
            <person name="Journot L."/>
            <person name="Du K."/>
            <person name="Schartl M."/>
            <person name="Retaux S."/>
            <person name="Guiguen Y."/>
        </authorList>
    </citation>
    <scope>NUCLEOTIDE SEQUENCE [LARGE SCALE GENOMIC DNA]</scope>
    <source>
        <strain evidence="14">Pach_M1</strain>
        <tissue evidence="14">Testis</tissue>
    </source>
</reference>
<dbReference type="Pfam" id="PF00076">
    <property type="entry name" value="RRM_1"/>
    <property type="match status" value="2"/>
</dbReference>
<evidence type="ECO:0000259" key="13">
    <source>
        <dbReference type="PROSITE" id="PS50102"/>
    </source>
</evidence>
<comment type="similarity">
    <text evidence="3">Belongs to the RRM TRSPAP family.</text>
</comment>
<evidence type="ECO:0000313" key="14">
    <source>
        <dbReference type="EMBL" id="KAG9279304.1"/>
    </source>
</evidence>
<dbReference type="GO" id="GO:0005737">
    <property type="term" value="C:cytoplasm"/>
    <property type="evidence" value="ECO:0007669"/>
    <property type="project" value="UniProtKB-SubCell"/>
</dbReference>
<dbReference type="InterPro" id="IPR000504">
    <property type="entry name" value="RRM_dom"/>
</dbReference>
<keyword evidence="7 12" id="KW-0694">RNA-binding</keyword>
<dbReference type="PANTHER" id="PTHR37457:SF2">
    <property type="entry name" value="TRNA SELENOCYSTEINE 1-ASSOCIATED PROTEIN 1"/>
    <property type="match status" value="1"/>
</dbReference>
<protein>
    <recommendedName>
        <fullName evidence="4">tRNA selenocysteine 1-associated protein 1</fullName>
    </recommendedName>
    <alternativeName>
        <fullName evidence="10">tRNA selenocysteine-associated protein 1</fullName>
    </alternativeName>
</protein>
<evidence type="ECO:0000256" key="10">
    <source>
        <dbReference type="ARBA" id="ARBA00033477"/>
    </source>
</evidence>
<evidence type="ECO:0000256" key="8">
    <source>
        <dbReference type="ARBA" id="ARBA00022917"/>
    </source>
</evidence>
<dbReference type="Ensembl" id="ENSAMXT00005037444.1">
    <property type="protein sequence ID" value="ENSAMXP00005034306.1"/>
    <property type="gene ID" value="ENSAMXG00005016541.1"/>
</dbReference>
<dbReference type="Gene3D" id="3.30.70.330">
    <property type="match status" value="2"/>
</dbReference>
<feature type="domain" description="RRM" evidence="13">
    <location>
        <begin position="2"/>
        <end position="85"/>
    </location>
</feature>
<dbReference type="GO" id="GO:0000049">
    <property type="term" value="F:tRNA binding"/>
    <property type="evidence" value="ECO:0007669"/>
    <property type="project" value="TreeGrafter"/>
</dbReference>
<keyword evidence="6" id="KW-0677">Repeat</keyword>
<evidence type="ECO:0000313" key="17">
    <source>
        <dbReference type="Proteomes" id="UP000752171"/>
    </source>
</evidence>
<reference evidence="15" key="2">
    <citation type="submission" date="2025-05" db="UniProtKB">
        <authorList>
            <consortium name="Ensembl"/>
        </authorList>
    </citation>
    <scope>IDENTIFICATION</scope>
</reference>
<dbReference type="Proteomes" id="UP000694621">
    <property type="component" value="Unplaced"/>
</dbReference>
<dbReference type="InterPro" id="IPR012677">
    <property type="entry name" value="Nucleotide-bd_a/b_plait_sf"/>
</dbReference>
<gene>
    <name evidence="14" type="primary">TRNAU1AP</name>
    <name evidence="14" type="ORF">AMEX_G4819</name>
</gene>
<dbReference type="AlphaFoldDB" id="A0A8B9KE71"/>
<keyword evidence="8" id="KW-0648">Protein biosynthesis</keyword>
<dbReference type="EMBL" id="JAICCE010000003">
    <property type="protein sequence ID" value="KAG9279304.1"/>
    <property type="molecule type" value="Genomic_DNA"/>
</dbReference>
<dbReference type="PROSITE" id="PS50102">
    <property type="entry name" value="RRM"/>
    <property type="match status" value="2"/>
</dbReference>
<keyword evidence="5" id="KW-0963">Cytoplasm</keyword>
<dbReference type="SMART" id="SM00360">
    <property type="entry name" value="RRM"/>
    <property type="match status" value="2"/>
</dbReference>
<dbReference type="SUPFAM" id="SSF54928">
    <property type="entry name" value="RNA-binding domain, RBD"/>
    <property type="match status" value="1"/>
</dbReference>
<evidence type="ECO:0000313" key="16">
    <source>
        <dbReference type="Proteomes" id="UP000694621"/>
    </source>
</evidence>
<evidence type="ECO:0000256" key="5">
    <source>
        <dbReference type="ARBA" id="ARBA00022490"/>
    </source>
</evidence>
<dbReference type="OrthoDB" id="446113at2759"/>
<dbReference type="GO" id="GO:0001514">
    <property type="term" value="P:selenocysteine incorporation"/>
    <property type="evidence" value="ECO:0007669"/>
    <property type="project" value="TreeGrafter"/>
</dbReference>
<evidence type="ECO:0000313" key="15">
    <source>
        <dbReference type="Ensembl" id="ENSAMXP00005034306.1"/>
    </source>
</evidence>
<dbReference type="InterPro" id="IPR041085">
    <property type="entry name" value="TSAP1_C"/>
</dbReference>
<dbReference type="FunFam" id="3.30.70.330:FF:000159">
    <property type="entry name" value="tRNA selenocysteine 1-associated protein 1"/>
    <property type="match status" value="1"/>
</dbReference>
<evidence type="ECO:0000256" key="1">
    <source>
        <dbReference type="ARBA" id="ARBA00004123"/>
    </source>
</evidence>
<evidence type="ECO:0000256" key="2">
    <source>
        <dbReference type="ARBA" id="ARBA00004496"/>
    </source>
</evidence>
<keyword evidence="9" id="KW-0539">Nucleus</keyword>
<comment type="subcellular location">
    <subcellularLocation>
        <location evidence="2">Cytoplasm</location>
    </subcellularLocation>
    <subcellularLocation>
        <location evidence="1">Nucleus</location>
    </subcellularLocation>
</comment>
<dbReference type="InterPro" id="IPR035979">
    <property type="entry name" value="RBD_domain_sf"/>
</dbReference>
<dbReference type="InterPro" id="IPR040434">
    <property type="entry name" value="TSAP1"/>
</dbReference>
<dbReference type="Pfam" id="PF17654">
    <property type="entry name" value="Trnau1ap"/>
    <property type="match status" value="1"/>
</dbReference>
<dbReference type="CDD" id="cd12610">
    <property type="entry name" value="RRM1_SECp43"/>
    <property type="match status" value="1"/>
</dbReference>
<evidence type="ECO:0000256" key="4">
    <source>
        <dbReference type="ARBA" id="ARBA00016598"/>
    </source>
</evidence>
<proteinExistence type="inferred from homology"/>
<evidence type="ECO:0000256" key="6">
    <source>
        <dbReference type="ARBA" id="ARBA00022737"/>
    </source>
</evidence>
<dbReference type="FunFam" id="3.30.70.330:FF:000166">
    <property type="entry name" value="Trna selenocysteine 1-associated protein 1"/>
    <property type="match status" value="1"/>
</dbReference>
<sequence length="304" mass="34602">MTSLWMGNLDSHMDEDFICRAFAVMGEAVVRVRIIRNKITGDPAGYCFVEFADEATAERCLRRVNGKPLPGAAKPKRFKLNRATYGRHDENSPTFSLFVSDLTPDVDDGMLYEFFCNHFPSCCGGKIVLDTEGYSKCCGFVSFTSQREQMRALTEFQGAVGLGKKPLRIDLATSKPNKKQPMEDQTGALNALNQHFSLYQFYANQYSNYYSGYYQSAADYDPYTDLPQDSEQSYEEMEDCDLEDPNLQPNVMEANRSFMEDSEELYDALNSCFCQPPESWDGITCSVMCYLPEPVFEYELNGWQ</sequence>
<dbReference type="GO" id="GO:0005634">
    <property type="term" value="C:nucleus"/>
    <property type="evidence" value="ECO:0007669"/>
    <property type="project" value="UniProtKB-SubCell"/>
</dbReference>
<evidence type="ECO:0000256" key="7">
    <source>
        <dbReference type="ARBA" id="ARBA00022884"/>
    </source>
</evidence>
<organism evidence="15 16">
    <name type="scientific">Astyanax mexicanus</name>
    <name type="common">Blind cave fish</name>
    <name type="synonym">Astyanax fasciatus mexicanus</name>
    <dbReference type="NCBI Taxonomy" id="7994"/>
    <lineage>
        <taxon>Eukaryota</taxon>
        <taxon>Metazoa</taxon>
        <taxon>Chordata</taxon>
        <taxon>Craniata</taxon>
        <taxon>Vertebrata</taxon>
        <taxon>Euteleostomi</taxon>
        <taxon>Actinopterygii</taxon>
        <taxon>Neopterygii</taxon>
        <taxon>Teleostei</taxon>
        <taxon>Ostariophysi</taxon>
        <taxon>Characiformes</taxon>
        <taxon>Characoidei</taxon>
        <taxon>Acestrorhamphidae</taxon>
        <taxon>Acestrorhamphinae</taxon>
        <taxon>Astyanax</taxon>
    </lineage>
</organism>
<comment type="function">
    <text evidence="11">Involved in the early steps of selenocysteine biosynthesis and tRNA(Sec) charging to the later steps resulting in the cotranslational incorporation of selenocysteine into selenoproteins.</text>
</comment>
<accession>A0A8B9KE71</accession>
<evidence type="ECO:0000256" key="11">
    <source>
        <dbReference type="ARBA" id="ARBA00055746"/>
    </source>
</evidence>
<evidence type="ECO:0000256" key="12">
    <source>
        <dbReference type="PROSITE-ProRule" id="PRU00176"/>
    </source>
</evidence>
<dbReference type="Proteomes" id="UP000752171">
    <property type="component" value="Unassembled WGS sequence"/>
</dbReference>
<feature type="domain" description="RRM" evidence="13">
    <location>
        <begin position="95"/>
        <end position="174"/>
    </location>
</feature>
<evidence type="ECO:0000256" key="3">
    <source>
        <dbReference type="ARBA" id="ARBA00008920"/>
    </source>
</evidence>